<evidence type="ECO:0000313" key="4">
    <source>
        <dbReference type="EMBL" id="KAJ7314705.1"/>
    </source>
</evidence>
<dbReference type="SUPFAM" id="SSF56496">
    <property type="entry name" value="Fibrinogen C-terminal domain-like"/>
    <property type="match status" value="1"/>
</dbReference>
<proteinExistence type="predicted"/>
<feature type="compositionally biased region" description="Basic residues" evidence="1">
    <location>
        <begin position="78"/>
        <end position="88"/>
    </location>
</feature>
<feature type="compositionally biased region" description="Polar residues" evidence="1">
    <location>
        <begin position="89"/>
        <end position="105"/>
    </location>
</feature>
<dbReference type="Gene3D" id="3.90.215.10">
    <property type="entry name" value="Gamma Fibrinogen, chain A, domain 1"/>
    <property type="match status" value="1"/>
</dbReference>
<dbReference type="PROSITE" id="PS51257">
    <property type="entry name" value="PROKAR_LIPOPROTEIN"/>
    <property type="match status" value="1"/>
</dbReference>
<dbReference type="NCBIfam" id="NF040941">
    <property type="entry name" value="GGGWT_bact"/>
    <property type="match status" value="1"/>
</dbReference>
<feature type="signal peptide" evidence="2">
    <location>
        <begin position="1"/>
        <end position="18"/>
    </location>
</feature>
<evidence type="ECO:0000259" key="3">
    <source>
        <dbReference type="Pfam" id="PF00147"/>
    </source>
</evidence>
<dbReference type="Proteomes" id="UP001163046">
    <property type="component" value="Unassembled WGS sequence"/>
</dbReference>
<feature type="domain" description="Fibrinogen C-terminal" evidence="3">
    <location>
        <begin position="22"/>
        <end position="69"/>
    </location>
</feature>
<dbReference type="InterPro" id="IPR002181">
    <property type="entry name" value="Fibrinogen_a/b/g_C_dom"/>
</dbReference>
<comment type="caution">
    <text evidence="4">The sequence shown here is derived from an EMBL/GenBank/DDBJ whole genome shotgun (WGS) entry which is preliminary data.</text>
</comment>
<reference evidence="4" key="1">
    <citation type="submission" date="2023-01" db="EMBL/GenBank/DDBJ databases">
        <title>Genome assembly of the deep-sea coral Lophelia pertusa.</title>
        <authorList>
            <person name="Herrera S."/>
            <person name="Cordes E."/>
        </authorList>
    </citation>
    <scope>NUCLEOTIDE SEQUENCE</scope>
    <source>
        <strain evidence="4">USNM1676648</strain>
        <tissue evidence="4">Polyp</tissue>
    </source>
</reference>
<keyword evidence="2" id="KW-0732">Signal</keyword>
<dbReference type="Pfam" id="PF00147">
    <property type="entry name" value="Fibrinogen_C"/>
    <property type="match status" value="1"/>
</dbReference>
<keyword evidence="5" id="KW-1185">Reference proteome</keyword>
<evidence type="ECO:0000313" key="5">
    <source>
        <dbReference type="Proteomes" id="UP001163046"/>
    </source>
</evidence>
<dbReference type="InterPro" id="IPR036056">
    <property type="entry name" value="Fibrinogen-like_C"/>
</dbReference>
<dbReference type="EMBL" id="MU827936">
    <property type="protein sequence ID" value="KAJ7314705.1"/>
    <property type="molecule type" value="Genomic_DNA"/>
</dbReference>
<evidence type="ECO:0000256" key="2">
    <source>
        <dbReference type="SAM" id="SignalP"/>
    </source>
</evidence>
<evidence type="ECO:0000256" key="1">
    <source>
        <dbReference type="SAM" id="MobiDB-lite"/>
    </source>
</evidence>
<dbReference type="AlphaFoldDB" id="A0A9X0CC39"/>
<dbReference type="InterPro" id="IPR014716">
    <property type="entry name" value="Fibrinogen_a/b/g_C_1"/>
</dbReference>
<accession>A0A9X0CC39</accession>
<organism evidence="4 5">
    <name type="scientific">Desmophyllum pertusum</name>
    <dbReference type="NCBI Taxonomy" id="174260"/>
    <lineage>
        <taxon>Eukaryota</taxon>
        <taxon>Metazoa</taxon>
        <taxon>Cnidaria</taxon>
        <taxon>Anthozoa</taxon>
        <taxon>Hexacorallia</taxon>
        <taxon>Scleractinia</taxon>
        <taxon>Caryophylliina</taxon>
        <taxon>Caryophylliidae</taxon>
        <taxon>Desmophyllum</taxon>
    </lineage>
</organism>
<name>A0A9X0CC39_9CNID</name>
<dbReference type="OrthoDB" id="6059867at2759"/>
<sequence>MRFLGVFITLFLVGYTYAFSSSCKQIKQLNSRAVSGVYIIRPLAKGSPMVVYCEMAIAGGGFTFLPRSLTIRSDAQTRRQRSFHRKTHSSPQNFSIVGSAKNGTH</sequence>
<protein>
    <recommendedName>
        <fullName evidence="3">Fibrinogen C-terminal domain-containing protein</fullName>
    </recommendedName>
</protein>
<gene>
    <name evidence="4" type="ORF">OS493_039148</name>
</gene>
<feature type="region of interest" description="Disordered" evidence="1">
    <location>
        <begin position="77"/>
        <end position="105"/>
    </location>
</feature>
<feature type="chain" id="PRO_5040779800" description="Fibrinogen C-terminal domain-containing protein" evidence="2">
    <location>
        <begin position="19"/>
        <end position="105"/>
    </location>
</feature>